<dbReference type="PANTHER" id="PTHR43298:SF2">
    <property type="entry name" value="FMN_FAD EXPORTER YEEO-RELATED"/>
    <property type="match status" value="1"/>
</dbReference>
<feature type="transmembrane region" description="Helical" evidence="10">
    <location>
        <begin position="393"/>
        <end position="415"/>
    </location>
</feature>
<dbReference type="PIRSF" id="PIRSF006603">
    <property type="entry name" value="DinF"/>
    <property type="match status" value="1"/>
</dbReference>
<dbReference type="PANTHER" id="PTHR43298">
    <property type="entry name" value="MULTIDRUG RESISTANCE PROTEIN NORM-RELATED"/>
    <property type="match status" value="1"/>
</dbReference>
<dbReference type="InterPro" id="IPR002528">
    <property type="entry name" value="MATE_fam"/>
</dbReference>
<keyword evidence="5 10" id="KW-0812">Transmembrane</keyword>
<evidence type="ECO:0000256" key="1">
    <source>
        <dbReference type="ARBA" id="ARBA00004429"/>
    </source>
</evidence>
<gene>
    <name evidence="11" type="primary">norM</name>
    <name evidence="11" type="ORF">TL5118_00153</name>
</gene>
<reference evidence="11 12" key="1">
    <citation type="submission" date="2015-09" db="EMBL/GenBank/DDBJ databases">
        <authorList>
            <person name="Rodrigo-Torres L."/>
            <person name="Arahal D.R."/>
        </authorList>
    </citation>
    <scope>NUCLEOTIDE SEQUENCE [LARGE SCALE GENOMIC DNA]</scope>
    <source>
        <strain evidence="11 12">CECT 5118</strain>
    </source>
</reference>
<feature type="transmembrane region" description="Helical" evidence="10">
    <location>
        <begin position="93"/>
        <end position="112"/>
    </location>
</feature>
<evidence type="ECO:0000256" key="8">
    <source>
        <dbReference type="ARBA" id="ARBA00023136"/>
    </source>
</evidence>
<dbReference type="EMBL" id="CYSB01000004">
    <property type="protein sequence ID" value="CUH62728.1"/>
    <property type="molecule type" value="Genomic_DNA"/>
</dbReference>
<protein>
    <recommendedName>
        <fullName evidence="9">Multidrug-efflux transporter</fullName>
    </recommendedName>
</protein>
<dbReference type="NCBIfam" id="TIGR00797">
    <property type="entry name" value="matE"/>
    <property type="match status" value="1"/>
</dbReference>
<comment type="caution">
    <text evidence="11">The sequence shown here is derived from an EMBL/GenBank/DDBJ whole genome shotgun (WGS) entry which is preliminary data.</text>
</comment>
<feature type="transmembrane region" description="Helical" evidence="10">
    <location>
        <begin position="194"/>
        <end position="216"/>
    </location>
</feature>
<feature type="transmembrane region" description="Helical" evidence="10">
    <location>
        <begin position="132"/>
        <end position="149"/>
    </location>
</feature>
<evidence type="ECO:0000256" key="3">
    <source>
        <dbReference type="ARBA" id="ARBA00022449"/>
    </source>
</evidence>
<feature type="transmembrane region" description="Helical" evidence="10">
    <location>
        <begin position="161"/>
        <end position="182"/>
    </location>
</feature>
<keyword evidence="2" id="KW-0813">Transport</keyword>
<dbReference type="InterPro" id="IPR050222">
    <property type="entry name" value="MATE_MdtK"/>
</dbReference>
<accession>A0ABM9UA30</accession>
<keyword evidence="8 10" id="KW-0472">Membrane</keyword>
<dbReference type="Proteomes" id="UP000051086">
    <property type="component" value="Unassembled WGS sequence"/>
</dbReference>
<feature type="transmembrane region" description="Helical" evidence="10">
    <location>
        <begin position="313"/>
        <end position="334"/>
    </location>
</feature>
<feature type="transmembrane region" description="Helical" evidence="10">
    <location>
        <begin position="47"/>
        <end position="72"/>
    </location>
</feature>
<evidence type="ECO:0000313" key="11">
    <source>
        <dbReference type="EMBL" id="CUH62728.1"/>
    </source>
</evidence>
<keyword evidence="12" id="KW-1185">Reference proteome</keyword>
<keyword evidence="4" id="KW-1003">Cell membrane</keyword>
<dbReference type="RefSeq" id="WP_058260710.1">
    <property type="nucleotide sequence ID" value="NZ_CYSB01000004.1"/>
</dbReference>
<name>A0ABM9UA30_9RHOB</name>
<evidence type="ECO:0000256" key="7">
    <source>
        <dbReference type="ARBA" id="ARBA00023065"/>
    </source>
</evidence>
<organism evidence="11 12">
    <name type="scientific">Thalassovita autumnalis</name>
    <dbReference type="NCBI Taxonomy" id="2072972"/>
    <lineage>
        <taxon>Bacteria</taxon>
        <taxon>Pseudomonadati</taxon>
        <taxon>Pseudomonadota</taxon>
        <taxon>Alphaproteobacteria</taxon>
        <taxon>Rhodobacterales</taxon>
        <taxon>Roseobacteraceae</taxon>
        <taxon>Thalassovita</taxon>
    </lineage>
</organism>
<feature type="transmembrane region" description="Helical" evidence="10">
    <location>
        <begin position="237"/>
        <end position="265"/>
    </location>
</feature>
<feature type="transmembrane region" description="Helical" evidence="10">
    <location>
        <begin position="354"/>
        <end position="372"/>
    </location>
</feature>
<comment type="subcellular location">
    <subcellularLocation>
        <location evidence="1">Cell inner membrane</location>
        <topology evidence="1">Multi-pass membrane protein</topology>
    </subcellularLocation>
</comment>
<evidence type="ECO:0000256" key="6">
    <source>
        <dbReference type="ARBA" id="ARBA00022989"/>
    </source>
</evidence>
<evidence type="ECO:0000256" key="9">
    <source>
        <dbReference type="ARBA" id="ARBA00031636"/>
    </source>
</evidence>
<dbReference type="Pfam" id="PF01554">
    <property type="entry name" value="MatE"/>
    <property type="match status" value="2"/>
</dbReference>
<evidence type="ECO:0000256" key="2">
    <source>
        <dbReference type="ARBA" id="ARBA00022448"/>
    </source>
</evidence>
<dbReference type="InterPro" id="IPR048279">
    <property type="entry name" value="MdtK-like"/>
</dbReference>
<evidence type="ECO:0000313" key="12">
    <source>
        <dbReference type="Proteomes" id="UP000051086"/>
    </source>
</evidence>
<keyword evidence="7" id="KW-0406">Ion transport</keyword>
<feature type="transmembrane region" description="Helical" evidence="10">
    <location>
        <begin position="421"/>
        <end position="442"/>
    </location>
</feature>
<evidence type="ECO:0000256" key="4">
    <source>
        <dbReference type="ARBA" id="ARBA00022475"/>
    </source>
</evidence>
<keyword evidence="3" id="KW-0050">Antiport</keyword>
<proteinExistence type="predicted"/>
<keyword evidence="6 10" id="KW-1133">Transmembrane helix</keyword>
<sequence>MTTDLTAKQHLKNIATLGLPLIGSHVAQFSINMTDTLMLGWYDVEVLAAQVIAGTAFFVLFILGSGFAGAVMPMVAEAEAAGEGTQVRRVTRMAIWASLFYCVFAVPVMLFSEPILLLAGQTPEVARLAEDYLWINGWSILPALMVMVFKSYLSALERAGVVLWVTLAAVAINIVVNYALIFGNWGFPEMGIRGAAVASLIVNIASMALLGAYLHFVTPEHEIFARFWRPDWEAFRAVTRLGWPMGLTSLAEVGLFAAASLMMGWLGTLPLAAHGIALQITAVTFMVHLGLSNAATVRAGRAVGRRSMGDLRLGAKLIITLSAIFAALTLVAFLVFPEPLLGLFLSPDDPQRDIVIALGVPLLAAAGLFQFADAAQALALGVLRGVQDTRVPMIMAGISYWVIGVPISYGMGFVLGWEGVGVWAGLAVGLACAGVLLMARFWGPVMVQTQARIDRQTAAKAEAS</sequence>
<evidence type="ECO:0000256" key="10">
    <source>
        <dbReference type="SAM" id="Phobius"/>
    </source>
</evidence>
<evidence type="ECO:0000256" key="5">
    <source>
        <dbReference type="ARBA" id="ARBA00022692"/>
    </source>
</evidence>
<dbReference type="CDD" id="cd13131">
    <property type="entry name" value="MATE_NorM_like"/>
    <property type="match status" value="1"/>
</dbReference>
<feature type="transmembrane region" description="Helical" evidence="10">
    <location>
        <begin position="271"/>
        <end position="292"/>
    </location>
</feature>